<feature type="region of interest" description="Disordered" evidence="1">
    <location>
        <begin position="556"/>
        <end position="598"/>
    </location>
</feature>
<reference evidence="2 3" key="2">
    <citation type="submission" date="2016-08" db="EMBL/GenBank/DDBJ databases">
        <title>Pervasive Adenine N6-methylation of Active Genes in Fungi.</title>
        <authorList>
            <consortium name="DOE Joint Genome Institute"/>
            <person name="Mondo S.J."/>
            <person name="Dannebaum R.O."/>
            <person name="Kuo R.C."/>
            <person name="Labutti K."/>
            <person name="Haridas S."/>
            <person name="Kuo A."/>
            <person name="Salamov A."/>
            <person name="Ahrendt S.R."/>
            <person name="Lipzen A."/>
            <person name="Sullivan W."/>
            <person name="Andreopoulos W.B."/>
            <person name="Clum A."/>
            <person name="Lindquist E."/>
            <person name="Daum C."/>
            <person name="Ramamoorthy G.K."/>
            <person name="Gryganskyi A."/>
            <person name="Culley D."/>
            <person name="Magnuson J.K."/>
            <person name="James T.Y."/>
            <person name="O'Malley M.A."/>
            <person name="Stajich J.E."/>
            <person name="Spatafora J.W."/>
            <person name="Visel A."/>
            <person name="Grigoriev I.V."/>
        </authorList>
    </citation>
    <scope>NUCLEOTIDE SEQUENCE [LARGE SCALE GENOMIC DNA]</scope>
    <source>
        <strain evidence="2 3">S4</strain>
    </source>
</reference>
<evidence type="ECO:0000256" key="1">
    <source>
        <dbReference type="SAM" id="MobiDB-lite"/>
    </source>
</evidence>
<proteinExistence type="predicted"/>
<sequence length="1052" mass="122857">MPKTFYMPMEQDKWRIKILMQQFYLQLYDEHERTEMETFYRENDILYHILAQDDNIYYDPKISPKNKIKMYTEYRIILLLLLFGSLLPEFPKEVIQKGLEYFFAKENDEIYEPFINNPEAYACSKLAEDDKERENNKDSKKHYWVENPTSPLLWSEKLMLFFIHMLISRIELETESASSFQNSNDTALLDKKTLGIMKLFIYNRSQNNLNGNDYSIYGSYAYIKNNQQVHLARINLRLIQLLTFIPKDMFFLTHFQTLYNIYAKAILLLIPITYLETSDYNFFMTEEEMIYYLKEDKDSKEQQKLNQIKFEQEMQKEVELNGKKKSSEIHRLLLYGNGNGNGYNKYKLNLNDILRKKVSPLLINTSKYQRLFSNSMDIHGRAVELRFYLNNSIMHVYEAEEAYDLMNQLLAEDNLMIKGQKVFFNKVEVSLIEDNINIDNNIINIDNNNNNNNGNYSKGLSSKSSSTASLTKNNINNNRSMNKIKSTGNLLLDEENKNKMKNRSVRRQHSLRSTTKSISHYELLARQRSANLSRATLLSAASSTLFPNMEDVKEINENENENKNKNKNKQLEKDKENVNATSSTSSPYMKENYKNKIKTKNRTRSSLFDQNILDDTKLLKNIQAINETIMGTNTPKTEKHEKRGSVVQERKFSKQENKKDNKMINKDDENEPLLSTGNQKDLSLLKKSSINMNKATEKSTEENDHNKNEKNEINNENKNENEIKSNNTNNNNNNNNNNSKYLHHKSFMHNRKSSNMSYSNKSKKEKNNKENKNDDDDDDDNNKISYNKFKNDVINFEDGESISFSSSTTDDTENDDNDEDNDYDDDDYDDDDDEYQNNYSISKDFTIHNTLTNNHYYKKRNANTYTVKNKIEEKNGSSSVNEKNPEDELINYILYNTDIAKNKNINKNNTNNNNTNDNDNVNSSNQQKNEKEISKIKNKNFISTTNAFNEPLDITTSSINYHLSRMPILGSARNYKKKTKKDLLLDQLNSFYHQENSSDSDVDTFNLSFSSFPTSKPTTTTLTTTLGTTEKANNIETEPALLTTSTIHFSKK</sequence>
<protein>
    <submittedName>
        <fullName evidence="2">Uncharacterized protein</fullName>
    </submittedName>
</protein>
<feature type="region of interest" description="Disordered" evidence="1">
    <location>
        <begin position="904"/>
        <end position="936"/>
    </location>
</feature>
<feature type="compositionally biased region" description="Acidic residues" evidence="1">
    <location>
        <begin position="810"/>
        <end position="835"/>
    </location>
</feature>
<feature type="region of interest" description="Disordered" evidence="1">
    <location>
        <begin position="494"/>
        <end position="513"/>
    </location>
</feature>
<feature type="compositionally biased region" description="Basic and acidic residues" evidence="1">
    <location>
        <begin position="636"/>
        <end position="667"/>
    </location>
</feature>
<dbReference type="EMBL" id="MCFG01000333">
    <property type="protein sequence ID" value="ORX75842.1"/>
    <property type="molecule type" value="Genomic_DNA"/>
</dbReference>
<feature type="compositionally biased region" description="Polar residues" evidence="1">
    <location>
        <begin position="673"/>
        <end position="694"/>
    </location>
</feature>
<feature type="compositionally biased region" description="Basic and acidic residues" evidence="1">
    <location>
        <begin position="695"/>
        <end position="723"/>
    </location>
</feature>
<reference evidence="2 3" key="1">
    <citation type="submission" date="2016-08" db="EMBL/GenBank/DDBJ databases">
        <title>A Parts List for Fungal Cellulosomes Revealed by Comparative Genomics.</title>
        <authorList>
            <consortium name="DOE Joint Genome Institute"/>
            <person name="Haitjema C.H."/>
            <person name="Gilmore S.P."/>
            <person name="Henske J.K."/>
            <person name="Solomon K.V."/>
            <person name="De Groot R."/>
            <person name="Kuo A."/>
            <person name="Mondo S.J."/>
            <person name="Salamov A.A."/>
            <person name="Labutti K."/>
            <person name="Zhao Z."/>
            <person name="Chiniquy J."/>
            <person name="Barry K."/>
            <person name="Brewer H.M."/>
            <person name="Purvine S.O."/>
            <person name="Wright A.T."/>
            <person name="Boxma B."/>
            <person name="Van Alen T."/>
            <person name="Hackstein J.H."/>
            <person name="Baker S.E."/>
            <person name="Grigoriev I.V."/>
            <person name="O'Malley M.A."/>
        </authorList>
    </citation>
    <scope>NUCLEOTIDE SEQUENCE [LARGE SCALE GENOMIC DNA]</scope>
    <source>
        <strain evidence="2 3">S4</strain>
    </source>
</reference>
<feature type="region of interest" description="Disordered" evidence="1">
    <location>
        <begin position="630"/>
        <end position="784"/>
    </location>
</feature>
<feature type="compositionally biased region" description="Basic and acidic residues" evidence="1">
    <location>
        <begin position="556"/>
        <end position="577"/>
    </location>
</feature>
<evidence type="ECO:0000313" key="2">
    <source>
        <dbReference type="EMBL" id="ORX75842.1"/>
    </source>
</evidence>
<feature type="region of interest" description="Disordered" evidence="1">
    <location>
        <begin position="797"/>
        <end position="840"/>
    </location>
</feature>
<organism evidence="2 3">
    <name type="scientific">Anaeromyces robustus</name>
    <dbReference type="NCBI Taxonomy" id="1754192"/>
    <lineage>
        <taxon>Eukaryota</taxon>
        <taxon>Fungi</taxon>
        <taxon>Fungi incertae sedis</taxon>
        <taxon>Chytridiomycota</taxon>
        <taxon>Chytridiomycota incertae sedis</taxon>
        <taxon>Neocallimastigomycetes</taxon>
        <taxon>Neocallimastigales</taxon>
        <taxon>Neocallimastigaceae</taxon>
        <taxon>Anaeromyces</taxon>
    </lineage>
</organism>
<feature type="region of interest" description="Disordered" evidence="1">
    <location>
        <begin position="447"/>
        <end position="482"/>
    </location>
</feature>
<gene>
    <name evidence="2" type="ORF">BCR32DRAFT_249223</name>
</gene>
<accession>A0A1Y1WQU2</accession>
<dbReference type="OrthoDB" id="10459617at2759"/>
<evidence type="ECO:0000313" key="3">
    <source>
        <dbReference type="Proteomes" id="UP000193944"/>
    </source>
</evidence>
<dbReference type="Proteomes" id="UP000193944">
    <property type="component" value="Unassembled WGS sequence"/>
</dbReference>
<feature type="compositionally biased region" description="Low complexity" evidence="1">
    <location>
        <begin position="904"/>
        <end position="927"/>
    </location>
</feature>
<comment type="caution">
    <text evidence="2">The sequence shown here is derived from an EMBL/GenBank/DDBJ whole genome shotgun (WGS) entry which is preliminary data.</text>
</comment>
<dbReference type="AlphaFoldDB" id="A0A1Y1WQU2"/>
<feature type="compositionally biased region" description="Polar residues" evidence="1">
    <location>
        <begin position="578"/>
        <end position="587"/>
    </location>
</feature>
<feature type="compositionally biased region" description="Basic residues" evidence="1">
    <location>
        <begin position="741"/>
        <end position="752"/>
    </location>
</feature>
<keyword evidence="3" id="KW-1185">Reference proteome</keyword>
<feature type="compositionally biased region" description="Low complexity" evidence="1">
    <location>
        <begin position="724"/>
        <end position="740"/>
    </location>
</feature>
<name>A0A1Y1WQU2_9FUNG</name>
<feature type="compositionally biased region" description="Basic residues" evidence="1">
    <location>
        <begin position="499"/>
        <end position="510"/>
    </location>
</feature>